<reference evidence="2" key="1">
    <citation type="submission" date="2022-10" db="EMBL/GenBank/DDBJ databases">
        <title>Novel sulphate-reducing endosymbionts in the free-living metamonad Anaeramoeba.</title>
        <authorList>
            <person name="Jerlstrom-Hultqvist J."/>
            <person name="Cepicka I."/>
            <person name="Gallot-Lavallee L."/>
            <person name="Salas-Leiva D."/>
            <person name="Curtis B.A."/>
            <person name="Zahonova K."/>
            <person name="Pipaliya S."/>
            <person name="Dacks J."/>
            <person name="Roger A.J."/>
        </authorList>
    </citation>
    <scope>NUCLEOTIDE SEQUENCE</scope>
    <source>
        <strain evidence="2">BMAN</strain>
    </source>
</reference>
<feature type="domain" description="SET" evidence="1">
    <location>
        <begin position="9"/>
        <end position="237"/>
    </location>
</feature>
<evidence type="ECO:0000313" key="2">
    <source>
        <dbReference type="EMBL" id="KAJ5075256.1"/>
    </source>
</evidence>
<dbReference type="Gene3D" id="2.170.270.10">
    <property type="entry name" value="SET domain"/>
    <property type="match status" value="1"/>
</dbReference>
<dbReference type="PANTHER" id="PTHR12197">
    <property type="entry name" value="HISTONE-LYSINE N-METHYLTRANSFERASE SMYD"/>
    <property type="match status" value="1"/>
</dbReference>
<dbReference type="OrthoDB" id="438641at2759"/>
<protein>
    <submittedName>
        <fullName evidence="2">Histone-lysine n-methyltransferase smyd</fullName>
    </submittedName>
</protein>
<organism evidence="2 3">
    <name type="scientific">Anaeramoeba ignava</name>
    <name type="common">Anaerobic marine amoeba</name>
    <dbReference type="NCBI Taxonomy" id="1746090"/>
    <lineage>
        <taxon>Eukaryota</taxon>
        <taxon>Metamonada</taxon>
        <taxon>Anaeramoebidae</taxon>
        <taxon>Anaeramoeba</taxon>
    </lineage>
</organism>
<dbReference type="PROSITE" id="PS50280">
    <property type="entry name" value="SET"/>
    <property type="match status" value="1"/>
</dbReference>
<dbReference type="Pfam" id="PF00856">
    <property type="entry name" value="SET"/>
    <property type="match status" value="1"/>
</dbReference>
<sequence length="270" mass="31856">MTKLLQPFSKFIVQKSIPFHIKVMDSFEKYRSSFSNSEIPEGTKIMSEKAFIETKSNEKSENFEKEKKNGKFIPFYKRSIESSKRGFISSKMQYHWMMLTMEFVRKFSEIKPTNDLLLKHIYQLDYTIMNPEFISKEWENDYKTLFSCFKNANINLSIIDSIEKYLRLMGIMKVNSIFNSKSHTFGLYLASSYINHSCDPNLELIFENQPNDSNQSLISFVTKRKIKKDEEITFNYLGKNSENLNPSFRKKLIELSFGFRCLCSICSEKK</sequence>
<name>A0A9Q0LMB4_ANAIG</name>
<dbReference type="InterPro" id="IPR050869">
    <property type="entry name" value="H3K4_H4K5_MeTrfase"/>
</dbReference>
<dbReference type="InterPro" id="IPR001214">
    <property type="entry name" value="SET_dom"/>
</dbReference>
<dbReference type="SUPFAM" id="SSF82199">
    <property type="entry name" value="SET domain"/>
    <property type="match status" value="1"/>
</dbReference>
<dbReference type="InterPro" id="IPR046341">
    <property type="entry name" value="SET_dom_sf"/>
</dbReference>
<dbReference type="EMBL" id="JAPDFW010000066">
    <property type="protein sequence ID" value="KAJ5075256.1"/>
    <property type="molecule type" value="Genomic_DNA"/>
</dbReference>
<comment type="caution">
    <text evidence="2">The sequence shown here is derived from an EMBL/GenBank/DDBJ whole genome shotgun (WGS) entry which is preliminary data.</text>
</comment>
<dbReference type="PANTHER" id="PTHR12197:SF251">
    <property type="entry name" value="EG:BACR7C10.4 PROTEIN"/>
    <property type="match status" value="1"/>
</dbReference>
<dbReference type="Proteomes" id="UP001149090">
    <property type="component" value="Unassembled WGS sequence"/>
</dbReference>
<dbReference type="SMART" id="SM00317">
    <property type="entry name" value="SET"/>
    <property type="match status" value="1"/>
</dbReference>
<evidence type="ECO:0000259" key="1">
    <source>
        <dbReference type="PROSITE" id="PS50280"/>
    </source>
</evidence>
<proteinExistence type="predicted"/>
<gene>
    <name evidence="2" type="ORF">M0811_07609</name>
</gene>
<keyword evidence="3" id="KW-1185">Reference proteome</keyword>
<dbReference type="AlphaFoldDB" id="A0A9Q0LMB4"/>
<dbReference type="GO" id="GO:0005634">
    <property type="term" value="C:nucleus"/>
    <property type="evidence" value="ECO:0007669"/>
    <property type="project" value="TreeGrafter"/>
</dbReference>
<dbReference type="CDD" id="cd20071">
    <property type="entry name" value="SET_SMYD"/>
    <property type="match status" value="1"/>
</dbReference>
<accession>A0A9Q0LMB4</accession>
<evidence type="ECO:0000313" key="3">
    <source>
        <dbReference type="Proteomes" id="UP001149090"/>
    </source>
</evidence>